<reference evidence="8 9" key="1">
    <citation type="journal article" date="2019" name="Nat. Med.">
        <title>A library of human gut bacterial isolates paired with longitudinal multiomics data enables mechanistic microbiome research.</title>
        <authorList>
            <person name="Poyet M."/>
            <person name="Groussin M."/>
            <person name="Gibbons S.M."/>
            <person name="Avila-Pacheco J."/>
            <person name="Jiang X."/>
            <person name="Kearney S.M."/>
            <person name="Perrotta A.R."/>
            <person name="Berdy B."/>
            <person name="Zhao S."/>
            <person name="Lieberman T.D."/>
            <person name="Swanson P.K."/>
            <person name="Smith M."/>
            <person name="Roesemann S."/>
            <person name="Alexander J.E."/>
            <person name="Rich S.A."/>
            <person name="Livny J."/>
            <person name="Vlamakis H."/>
            <person name="Clish C."/>
            <person name="Bullock K."/>
            <person name="Deik A."/>
            <person name="Scott J."/>
            <person name="Pierce K.A."/>
            <person name="Xavier R.J."/>
            <person name="Alm E.J."/>
        </authorList>
    </citation>
    <scope>NUCLEOTIDE SEQUENCE</scope>
    <source>
        <strain evidence="7 9">BIOML-A12</strain>
        <strain evidence="8">BIOML-A6</strain>
    </source>
</reference>
<name>A0A6A8V9J4_STRPA</name>
<dbReference type="Gene3D" id="1.50.10.10">
    <property type="match status" value="1"/>
</dbReference>
<gene>
    <name evidence="7" type="ORF">GMC73_05905</name>
    <name evidence="8" type="ORF">GMC90_07890</name>
</gene>
<dbReference type="GO" id="GO:0000272">
    <property type="term" value="P:polysaccharide catabolic process"/>
    <property type="evidence" value="ECO:0007669"/>
    <property type="project" value="UniProtKB-KW"/>
</dbReference>
<keyword evidence="6" id="KW-0624">Polysaccharide degradation</keyword>
<dbReference type="InterPro" id="IPR002037">
    <property type="entry name" value="Glyco_hydro_8"/>
</dbReference>
<dbReference type="InterPro" id="IPR012341">
    <property type="entry name" value="6hp_glycosidase-like_sf"/>
</dbReference>
<comment type="similarity">
    <text evidence="1 6">Belongs to the glycosyl hydrolase 8 (cellulase D) family.</text>
</comment>
<sequence>MNTKKMRYVWFLVILCIFCLTLFLARTRSKVEMRNRIYRQWNEHFVVSKGKESYVRTTNDRNQTVVLSEAQSYGMLITVAAAEKGQAQQADFDRLYQYYLNHRLEGTQLMSWKQTIANGEASVEGHNATDGDLYIAYALLKAAQQWPKQAKDYQAQAKAILEDVLSYNYNEENGVLTVGNWANQDSEFYHLMRTSDTLPAQFQIFYEVTKDSKWLAIKEKMLQQLQTISSQTKTGLLPDFIWVDEQGTRVADPKTIESKYDGAYSYNACRLPYNLIQSKDADSQKLVKKILNFFKSQRNLYAGYDLKGKALNNHQAASFLAPIVYASEQEKGYLKLVQQNKYIFTQDLPLNNYYDATMTTMIALELF</sequence>
<accession>A0A6A8V9J4</accession>
<comment type="caution">
    <text evidence="8">The sequence shown here is derived from an EMBL/GenBank/DDBJ whole genome shotgun (WGS) entry which is preliminary data.</text>
</comment>
<feature type="active site" description="Nucleophile" evidence="5">
    <location>
        <position position="130"/>
    </location>
</feature>
<dbReference type="Proteomes" id="UP000460220">
    <property type="component" value="Unassembled WGS sequence"/>
</dbReference>
<evidence type="ECO:0000256" key="2">
    <source>
        <dbReference type="ARBA" id="ARBA00022729"/>
    </source>
</evidence>
<dbReference type="SUPFAM" id="SSF48208">
    <property type="entry name" value="Six-hairpin glycosidases"/>
    <property type="match status" value="1"/>
</dbReference>
<dbReference type="AlphaFoldDB" id="A0A6A8V9J4"/>
<dbReference type="EMBL" id="WMYY01000005">
    <property type="protein sequence ID" value="MTR66785.1"/>
    <property type="molecule type" value="Genomic_DNA"/>
</dbReference>
<evidence type="ECO:0000256" key="4">
    <source>
        <dbReference type="ARBA" id="ARBA00023295"/>
    </source>
</evidence>
<dbReference type="RefSeq" id="WP_003013631.1">
    <property type="nucleotide sequence ID" value="NZ_JASHBL010000005.1"/>
</dbReference>
<dbReference type="InterPro" id="IPR008928">
    <property type="entry name" value="6-hairpin_glycosidase_sf"/>
</dbReference>
<evidence type="ECO:0000256" key="1">
    <source>
        <dbReference type="ARBA" id="ARBA00009209"/>
    </source>
</evidence>
<keyword evidence="4 6" id="KW-0326">Glycosidase</keyword>
<protein>
    <recommendedName>
        <fullName evidence="6">Glucanase</fullName>
        <ecNumber evidence="6">3.2.1.-</ecNumber>
    </recommendedName>
</protein>
<evidence type="ECO:0000313" key="7">
    <source>
        <dbReference type="EMBL" id="MTR66785.1"/>
    </source>
</evidence>
<dbReference type="EC" id="3.2.1.-" evidence="6"/>
<keyword evidence="2" id="KW-0732">Signal</keyword>
<dbReference type="PRINTS" id="PR00735">
    <property type="entry name" value="GLHYDRLASE8"/>
</dbReference>
<dbReference type="GO" id="GO:0004553">
    <property type="term" value="F:hydrolase activity, hydrolyzing O-glycosyl compounds"/>
    <property type="evidence" value="ECO:0007669"/>
    <property type="project" value="InterPro"/>
</dbReference>
<evidence type="ECO:0000313" key="8">
    <source>
        <dbReference type="EMBL" id="MTS01727.1"/>
    </source>
</evidence>
<organism evidence="8">
    <name type="scientific">Streptococcus parasanguinis</name>
    <dbReference type="NCBI Taxonomy" id="1318"/>
    <lineage>
        <taxon>Bacteria</taxon>
        <taxon>Bacillati</taxon>
        <taxon>Bacillota</taxon>
        <taxon>Bacilli</taxon>
        <taxon>Lactobacillales</taxon>
        <taxon>Streptococcaceae</taxon>
        <taxon>Streptococcus</taxon>
    </lineage>
</organism>
<evidence type="ECO:0000256" key="6">
    <source>
        <dbReference type="RuleBase" id="RU361167"/>
    </source>
</evidence>
<evidence type="ECO:0000313" key="9">
    <source>
        <dbReference type="Proteomes" id="UP000460220"/>
    </source>
</evidence>
<dbReference type="PROSITE" id="PS00812">
    <property type="entry name" value="GLYCOSYL_HYDROL_F8"/>
    <property type="match status" value="1"/>
</dbReference>
<keyword evidence="6" id="KW-0119">Carbohydrate metabolism</keyword>
<evidence type="ECO:0000256" key="5">
    <source>
        <dbReference type="PROSITE-ProRule" id="PRU10058"/>
    </source>
</evidence>
<dbReference type="InterPro" id="IPR019834">
    <property type="entry name" value="Glyco_hydro_8_CS"/>
</dbReference>
<dbReference type="Pfam" id="PF01270">
    <property type="entry name" value="Glyco_hydro_8"/>
    <property type="match status" value="1"/>
</dbReference>
<keyword evidence="3 6" id="KW-0378">Hydrolase</keyword>
<evidence type="ECO:0000256" key="3">
    <source>
        <dbReference type="ARBA" id="ARBA00022801"/>
    </source>
</evidence>
<dbReference type="EMBL" id="WMZE01000003">
    <property type="protein sequence ID" value="MTS01727.1"/>
    <property type="molecule type" value="Genomic_DNA"/>
</dbReference>
<proteinExistence type="inferred from homology"/>